<organism evidence="9 10">
    <name type="scientific">Pacificispira spongiicola</name>
    <dbReference type="NCBI Taxonomy" id="2729598"/>
    <lineage>
        <taxon>Bacteria</taxon>
        <taxon>Pseudomonadati</taxon>
        <taxon>Pseudomonadota</taxon>
        <taxon>Alphaproteobacteria</taxon>
        <taxon>Rhodospirillales</taxon>
        <taxon>Rhodospirillaceae</taxon>
        <taxon>Pacificispira</taxon>
    </lineage>
</organism>
<evidence type="ECO:0000256" key="3">
    <source>
        <dbReference type="ARBA" id="ARBA00023239"/>
    </source>
</evidence>
<dbReference type="GO" id="GO:0046914">
    <property type="term" value="F:transition metal ion binding"/>
    <property type="evidence" value="ECO:0007669"/>
    <property type="project" value="InterPro"/>
</dbReference>
<feature type="domain" description="Nitrile hydratase beta subunit-like N-terminal" evidence="8">
    <location>
        <begin position="1"/>
        <end position="107"/>
    </location>
</feature>
<keyword evidence="3 5" id="KW-0456">Lyase</keyword>
<dbReference type="RefSeq" id="WP_169623365.1">
    <property type="nucleotide sequence ID" value="NZ_JABBNT010000001.1"/>
</dbReference>
<comment type="caution">
    <text evidence="9">The sequence shown here is derived from an EMBL/GenBank/DDBJ whole genome shotgun (WGS) entry which is preliminary data.</text>
</comment>
<dbReference type="NCBIfam" id="TIGR03888">
    <property type="entry name" value="nitrile_beta"/>
    <property type="match status" value="1"/>
</dbReference>
<dbReference type="Pfam" id="PF02211">
    <property type="entry name" value="NHase_beta_C"/>
    <property type="match status" value="1"/>
</dbReference>
<evidence type="ECO:0000256" key="4">
    <source>
        <dbReference type="ARBA" id="ARBA00044877"/>
    </source>
</evidence>
<dbReference type="InterPro" id="IPR042262">
    <property type="entry name" value="CN_hydtase_beta_C"/>
</dbReference>
<dbReference type="GO" id="GO:0018822">
    <property type="term" value="F:nitrile hydratase activity"/>
    <property type="evidence" value="ECO:0007669"/>
    <property type="project" value="UniProtKB-EC"/>
</dbReference>
<sequence length="220" mass="24280">MNGPQDLGGRDGFGPVAPEQDEPLFHADWEKRAMAVTLAAGAMGHWTLDESRHAREDRDPVEYLSSSYYKIWIMALERLLIRHGLVTQDELAAGKPLHETAPPNRVLKADMVAAALAKGGPVDRDPGDRKPAFAVGDRVRTRNLQPTGHVRLPSYARDKVGTVEAVQGYHAFPDKSALGDRSAAEWIYTVTFDAKTLWGDRGRDGDAVSIDAWEPYLDHV</sequence>
<proteinExistence type="inferred from homology"/>
<evidence type="ECO:0000313" key="9">
    <source>
        <dbReference type="EMBL" id="NMM43057.1"/>
    </source>
</evidence>
<dbReference type="Pfam" id="PF21006">
    <property type="entry name" value="NHase_beta_N"/>
    <property type="match status" value="1"/>
</dbReference>
<evidence type="ECO:0000259" key="8">
    <source>
        <dbReference type="Pfam" id="PF21006"/>
    </source>
</evidence>
<feature type="domain" description="Nitrile hydratase beta subunit" evidence="7">
    <location>
        <begin position="126"/>
        <end position="218"/>
    </location>
</feature>
<dbReference type="EMBL" id="JABBNT010000001">
    <property type="protein sequence ID" value="NMM43057.1"/>
    <property type="molecule type" value="Genomic_DNA"/>
</dbReference>
<comment type="catalytic activity">
    <reaction evidence="4 5">
        <text>an aliphatic primary amide = an aliphatic nitrile + H2O</text>
        <dbReference type="Rhea" id="RHEA:12673"/>
        <dbReference type="ChEBI" id="CHEBI:15377"/>
        <dbReference type="ChEBI" id="CHEBI:65285"/>
        <dbReference type="ChEBI" id="CHEBI:80291"/>
        <dbReference type="EC" id="4.2.1.84"/>
    </reaction>
</comment>
<evidence type="ECO:0000256" key="2">
    <source>
        <dbReference type="ARBA" id="ARBA00009098"/>
    </source>
</evidence>
<gene>
    <name evidence="9" type="primary">nthB</name>
    <name evidence="9" type="ORF">HH303_01110</name>
</gene>
<dbReference type="Proteomes" id="UP000539372">
    <property type="component" value="Unassembled WGS sequence"/>
</dbReference>
<accession>A0A7Y0HEL4</accession>
<dbReference type="InterPro" id="IPR003168">
    <property type="entry name" value="Nitrile_hydratase_bsu"/>
</dbReference>
<dbReference type="InterPro" id="IPR008990">
    <property type="entry name" value="Elect_transpt_acc-like_dom_sf"/>
</dbReference>
<dbReference type="Gene3D" id="2.30.30.50">
    <property type="match status" value="1"/>
</dbReference>
<evidence type="ECO:0000313" key="10">
    <source>
        <dbReference type="Proteomes" id="UP000539372"/>
    </source>
</evidence>
<name>A0A7Y0HEL4_9PROT</name>
<dbReference type="Gene3D" id="1.10.472.20">
    <property type="entry name" value="Nitrile hydratase, beta subunit"/>
    <property type="match status" value="1"/>
</dbReference>
<dbReference type="EC" id="4.2.1.84" evidence="5"/>
<dbReference type="InterPro" id="IPR049054">
    <property type="entry name" value="CN_hydtase_beta-like_N"/>
</dbReference>
<evidence type="ECO:0000259" key="7">
    <source>
        <dbReference type="Pfam" id="PF02211"/>
    </source>
</evidence>
<evidence type="ECO:0000256" key="5">
    <source>
        <dbReference type="PIRNR" id="PIRNR001427"/>
    </source>
</evidence>
<dbReference type="PIRSF" id="PIRSF001427">
    <property type="entry name" value="NHase_beta"/>
    <property type="match status" value="1"/>
</dbReference>
<comment type="similarity">
    <text evidence="2 5">Belongs to the nitrile hydratase subunit beta family.</text>
</comment>
<feature type="region of interest" description="Disordered" evidence="6">
    <location>
        <begin position="1"/>
        <end position="20"/>
    </location>
</feature>
<evidence type="ECO:0000256" key="6">
    <source>
        <dbReference type="SAM" id="MobiDB-lite"/>
    </source>
</evidence>
<protein>
    <recommendedName>
        <fullName evidence="5">Nitrile hydratase subunit beta</fullName>
        <shortName evidence="5">NHase</shortName>
        <ecNumber evidence="5">4.2.1.84</ecNumber>
    </recommendedName>
</protein>
<evidence type="ECO:0000256" key="1">
    <source>
        <dbReference type="ARBA" id="ARBA00004042"/>
    </source>
</evidence>
<comment type="function">
    <text evidence="1 5">NHase catalyzes the hydration of various nitrile compounds to the corresponding amides.</text>
</comment>
<dbReference type="SUPFAM" id="SSF50090">
    <property type="entry name" value="Electron transport accessory proteins"/>
    <property type="match status" value="1"/>
</dbReference>
<reference evidence="9 10" key="1">
    <citation type="submission" date="2020-04" db="EMBL/GenBank/DDBJ databases">
        <title>Rhodospirillaceae bacterium KN72 isolated from deep sea.</title>
        <authorList>
            <person name="Zhang D.-C."/>
        </authorList>
    </citation>
    <scope>NUCLEOTIDE SEQUENCE [LARGE SCALE GENOMIC DNA]</scope>
    <source>
        <strain evidence="9 10">KN72</strain>
    </source>
</reference>
<dbReference type="AlphaFoldDB" id="A0A7Y0HEL4"/>
<dbReference type="InterPro" id="IPR024690">
    <property type="entry name" value="CN_hydtase_beta_dom_C"/>
</dbReference>
<keyword evidence="10" id="KW-1185">Reference proteome</keyword>